<accession>T1II87</accession>
<evidence type="ECO:0000256" key="4">
    <source>
        <dbReference type="ARBA" id="ARBA00026121"/>
    </source>
</evidence>
<reference evidence="8" key="1">
    <citation type="submission" date="2011-05" db="EMBL/GenBank/DDBJ databases">
        <authorList>
            <person name="Richards S.R."/>
            <person name="Qu J."/>
            <person name="Jiang H."/>
            <person name="Jhangiani S.N."/>
            <person name="Agravi P."/>
            <person name="Goodspeed R."/>
            <person name="Gross S."/>
            <person name="Mandapat C."/>
            <person name="Jackson L."/>
            <person name="Mathew T."/>
            <person name="Pu L."/>
            <person name="Thornton R."/>
            <person name="Saada N."/>
            <person name="Wilczek-Boney K.B."/>
            <person name="Lee S."/>
            <person name="Kovar C."/>
            <person name="Wu Y."/>
            <person name="Scherer S.E."/>
            <person name="Worley K.C."/>
            <person name="Muzny D.M."/>
            <person name="Gibbs R."/>
        </authorList>
    </citation>
    <scope>NUCLEOTIDE SEQUENCE</scope>
    <source>
        <strain evidence="8">Brora</strain>
    </source>
</reference>
<dbReference type="Gene3D" id="3.40.50.12780">
    <property type="entry name" value="N-terminal domain of ligase-like"/>
    <property type="match status" value="2"/>
</dbReference>
<feature type="compositionally biased region" description="Polar residues" evidence="5">
    <location>
        <begin position="1"/>
        <end position="10"/>
    </location>
</feature>
<dbReference type="PANTHER" id="PTHR43272">
    <property type="entry name" value="LONG-CHAIN-FATTY-ACID--COA LIGASE"/>
    <property type="match status" value="1"/>
</dbReference>
<evidence type="ECO:0000256" key="2">
    <source>
        <dbReference type="ARBA" id="ARBA00022832"/>
    </source>
</evidence>
<evidence type="ECO:0000313" key="7">
    <source>
        <dbReference type="EnsemblMetazoa" id="SMAR000579-PA"/>
    </source>
</evidence>
<dbReference type="eggNOG" id="KOG1256">
    <property type="taxonomic scope" value="Eukaryota"/>
</dbReference>
<dbReference type="InterPro" id="IPR020845">
    <property type="entry name" value="AMP-binding_CS"/>
</dbReference>
<organism evidence="7 8">
    <name type="scientific">Strigamia maritima</name>
    <name type="common">European centipede</name>
    <name type="synonym">Geophilus maritimus</name>
    <dbReference type="NCBI Taxonomy" id="126957"/>
    <lineage>
        <taxon>Eukaryota</taxon>
        <taxon>Metazoa</taxon>
        <taxon>Ecdysozoa</taxon>
        <taxon>Arthropoda</taxon>
        <taxon>Myriapoda</taxon>
        <taxon>Chilopoda</taxon>
        <taxon>Pleurostigmophora</taxon>
        <taxon>Geophilomorpha</taxon>
        <taxon>Linotaeniidae</taxon>
        <taxon>Strigamia</taxon>
    </lineage>
</organism>
<dbReference type="EnsemblMetazoa" id="SMAR000579-RA">
    <property type="protein sequence ID" value="SMAR000579-PA"/>
    <property type="gene ID" value="SMAR000579"/>
</dbReference>
<keyword evidence="3" id="KW-0443">Lipid metabolism</keyword>
<feature type="region of interest" description="Disordered" evidence="5">
    <location>
        <begin position="1"/>
        <end position="22"/>
    </location>
</feature>
<dbReference type="HOGENOM" id="CLU_000022_45_5_1"/>
<keyword evidence="8" id="KW-1185">Reference proteome</keyword>
<dbReference type="InterPro" id="IPR000873">
    <property type="entry name" value="AMP-dep_synth/lig_dom"/>
</dbReference>
<dbReference type="GO" id="GO:0016020">
    <property type="term" value="C:membrane"/>
    <property type="evidence" value="ECO:0007669"/>
    <property type="project" value="TreeGrafter"/>
</dbReference>
<keyword evidence="1" id="KW-0436">Ligase</keyword>
<proteinExistence type="predicted"/>
<dbReference type="GO" id="GO:0005783">
    <property type="term" value="C:endoplasmic reticulum"/>
    <property type="evidence" value="ECO:0007669"/>
    <property type="project" value="TreeGrafter"/>
</dbReference>
<sequence length="716" mass="79662">MNSLKNVNIRSSKRKHKKLMNGQQEMEIKVEENGHAIASADTKKDSDAQVTRKEMVDKLVAAHFEDSFVPKHQQGPDYLIPSESFHCWSPDSAKKLKCTEQPLSIVTYLRNSMDKFPNNNALSIRRNGKWIKWTYTRYWQDVCTAAKGFIKLGLEPFKSVAVLGFNAPEWVISYLAAAFAGGFGTGIYTTNLPEACWYILNDSKASIVVVENDHQLKKILEIRHRLPCLNAIIQYSGQPTEPDVLSWEDLMKIGNSMPYHVLEKRIKSIAINQCWSLVYTSGTTGVPKGVMLCHDTYTFVSRKLNERTKTIPGSEIVISYLPLSHVAAQVVDVFMGMGGAVELCFAPPEVLKGSLVDFLKEVQPTRFLGVPRVYEKIHEKILEAEESMKSVKKSLFAWARHVALANHTCKTNGPSALSSAFLFQVANRTILRKVREALGFHNVVVCASGAAPLSREVLDFFQSLNLTIFETYGLSECCAHSINTDGRFGSCGTILPELEAKIVNPDADGNGEICIGGRNILMGYFNQKEKTEEAIDAEGFFHTGDIGCFDNDKFLYVTGRIKELIITAGGENVAPLPIEERFKAHLPIISNCVLVGDKKKFLSILLTLKTLIDTNTLEPKDELAPISIKWCQSIGSDAKCVKDVLQGPDSKIMSAIEEGMKKVNQDAISRAQKVQKWFILCKDFSIAGGELGPTLKLKRSVVMNKYKQEIDALYAG</sequence>
<dbReference type="AlphaFoldDB" id="T1II87"/>
<dbReference type="Proteomes" id="UP000014500">
    <property type="component" value="Unassembled WGS sequence"/>
</dbReference>
<evidence type="ECO:0000256" key="5">
    <source>
        <dbReference type="SAM" id="MobiDB-lite"/>
    </source>
</evidence>
<dbReference type="SUPFAM" id="SSF56801">
    <property type="entry name" value="Acetyl-CoA synthetase-like"/>
    <property type="match status" value="1"/>
</dbReference>
<dbReference type="STRING" id="126957.T1II87"/>
<dbReference type="EMBL" id="JH430146">
    <property type="status" value="NOT_ANNOTATED_CDS"/>
    <property type="molecule type" value="Genomic_DNA"/>
</dbReference>
<name>T1II87_STRMM</name>
<dbReference type="GO" id="GO:0004467">
    <property type="term" value="F:long-chain fatty acid-CoA ligase activity"/>
    <property type="evidence" value="ECO:0007669"/>
    <property type="project" value="UniProtKB-EC"/>
</dbReference>
<keyword evidence="2" id="KW-0276">Fatty acid metabolism</keyword>
<dbReference type="PhylomeDB" id="T1II87"/>
<dbReference type="PROSITE" id="PS00455">
    <property type="entry name" value="AMP_BINDING"/>
    <property type="match status" value="1"/>
</dbReference>
<feature type="domain" description="AMP-dependent synthetase/ligase" evidence="6">
    <location>
        <begin position="110"/>
        <end position="525"/>
    </location>
</feature>
<dbReference type="Pfam" id="PF23562">
    <property type="entry name" value="AMP-binding_C_3"/>
    <property type="match status" value="1"/>
</dbReference>
<reference evidence="7" key="2">
    <citation type="submission" date="2015-02" db="UniProtKB">
        <authorList>
            <consortium name="EnsemblMetazoa"/>
        </authorList>
    </citation>
    <scope>IDENTIFICATION</scope>
</reference>
<evidence type="ECO:0000256" key="3">
    <source>
        <dbReference type="ARBA" id="ARBA00023098"/>
    </source>
</evidence>
<protein>
    <recommendedName>
        <fullName evidence="4">long-chain-fatty-acid--CoA ligase</fullName>
        <ecNumber evidence="4">6.2.1.3</ecNumber>
    </recommendedName>
</protein>
<evidence type="ECO:0000313" key="8">
    <source>
        <dbReference type="Proteomes" id="UP000014500"/>
    </source>
</evidence>
<dbReference type="InterPro" id="IPR042099">
    <property type="entry name" value="ANL_N_sf"/>
</dbReference>
<dbReference type="OMA" id="ANIACIM"/>
<evidence type="ECO:0000259" key="6">
    <source>
        <dbReference type="Pfam" id="PF00501"/>
    </source>
</evidence>
<dbReference type="EC" id="6.2.1.3" evidence="4"/>
<evidence type="ECO:0000256" key="1">
    <source>
        <dbReference type="ARBA" id="ARBA00022598"/>
    </source>
</evidence>
<dbReference type="Pfam" id="PF00501">
    <property type="entry name" value="AMP-binding"/>
    <property type="match status" value="1"/>
</dbReference>
<dbReference type="PANTHER" id="PTHR43272:SF32">
    <property type="entry name" value="AMP-DEPENDENT SYNTHETASE_LIGASE DOMAIN-CONTAINING PROTEIN"/>
    <property type="match status" value="1"/>
</dbReference>